<organism evidence="2 3">
    <name type="scientific">Baudoinia panamericana (strain UAMH 10762)</name>
    <name type="common">Angels' share fungus</name>
    <name type="synonym">Baudoinia compniacensis (strain UAMH 10762)</name>
    <dbReference type="NCBI Taxonomy" id="717646"/>
    <lineage>
        <taxon>Eukaryota</taxon>
        <taxon>Fungi</taxon>
        <taxon>Dikarya</taxon>
        <taxon>Ascomycota</taxon>
        <taxon>Pezizomycotina</taxon>
        <taxon>Dothideomycetes</taxon>
        <taxon>Dothideomycetidae</taxon>
        <taxon>Mycosphaerellales</taxon>
        <taxon>Teratosphaeriaceae</taxon>
        <taxon>Baudoinia</taxon>
    </lineage>
</organism>
<dbReference type="Proteomes" id="UP000011761">
    <property type="component" value="Unassembled WGS sequence"/>
</dbReference>
<dbReference type="EMBL" id="KB445550">
    <property type="protein sequence ID" value="EMD01018.1"/>
    <property type="molecule type" value="Genomic_DNA"/>
</dbReference>
<dbReference type="AlphaFoldDB" id="M2M1U0"/>
<evidence type="ECO:0000313" key="3">
    <source>
        <dbReference type="Proteomes" id="UP000011761"/>
    </source>
</evidence>
<keyword evidence="3" id="KW-1185">Reference proteome</keyword>
<evidence type="ECO:0000256" key="1">
    <source>
        <dbReference type="SAM" id="MobiDB-lite"/>
    </source>
</evidence>
<sequence length="61" mass="6720">MRAMQVRTSLAARTMPRCKAALHHGECLVAMDGRQPATEESTSSTTCTSRKPSAGNRNDWR</sequence>
<proteinExistence type="predicted"/>
<dbReference type="KEGG" id="bcom:BAUCODRAFT_192608"/>
<reference evidence="2 3" key="1">
    <citation type="journal article" date="2012" name="PLoS Pathog.">
        <title>Diverse lifestyles and strategies of plant pathogenesis encoded in the genomes of eighteen Dothideomycetes fungi.</title>
        <authorList>
            <person name="Ohm R.A."/>
            <person name="Feau N."/>
            <person name="Henrissat B."/>
            <person name="Schoch C.L."/>
            <person name="Horwitz B.A."/>
            <person name="Barry K.W."/>
            <person name="Condon B.J."/>
            <person name="Copeland A.C."/>
            <person name="Dhillon B."/>
            <person name="Glaser F."/>
            <person name="Hesse C.N."/>
            <person name="Kosti I."/>
            <person name="LaButti K."/>
            <person name="Lindquist E.A."/>
            <person name="Lucas S."/>
            <person name="Salamov A.A."/>
            <person name="Bradshaw R.E."/>
            <person name="Ciuffetti L."/>
            <person name="Hamelin R.C."/>
            <person name="Kema G.H.J."/>
            <person name="Lawrence C."/>
            <person name="Scott J.A."/>
            <person name="Spatafora J.W."/>
            <person name="Turgeon B.G."/>
            <person name="de Wit P.J.G.M."/>
            <person name="Zhong S."/>
            <person name="Goodwin S.B."/>
            <person name="Grigoriev I.V."/>
        </authorList>
    </citation>
    <scope>NUCLEOTIDE SEQUENCE [LARGE SCALE GENOMIC DNA]</scope>
    <source>
        <strain evidence="2 3">UAMH 10762</strain>
    </source>
</reference>
<feature type="compositionally biased region" description="Low complexity" evidence="1">
    <location>
        <begin position="38"/>
        <end position="49"/>
    </location>
</feature>
<name>M2M1U0_BAUPA</name>
<gene>
    <name evidence="2" type="ORF">BAUCODRAFT_192608</name>
</gene>
<protein>
    <submittedName>
        <fullName evidence="2">Uncharacterized protein</fullName>
    </submittedName>
</protein>
<feature type="region of interest" description="Disordered" evidence="1">
    <location>
        <begin position="33"/>
        <end position="61"/>
    </location>
</feature>
<dbReference type="GeneID" id="19109587"/>
<accession>M2M1U0</accession>
<dbReference type="HOGENOM" id="CLU_2922255_0_0_1"/>
<evidence type="ECO:0000313" key="2">
    <source>
        <dbReference type="EMBL" id="EMD01018.1"/>
    </source>
</evidence>
<dbReference type="RefSeq" id="XP_007672202.1">
    <property type="nucleotide sequence ID" value="XM_007674012.1"/>
</dbReference>